<comment type="caution">
    <text evidence="1">The sequence shown here is derived from an EMBL/GenBank/DDBJ whole genome shotgun (WGS) entry which is preliminary data.</text>
</comment>
<reference evidence="1 2" key="1">
    <citation type="submission" date="2012-10" db="EMBL/GenBank/DDBJ databases">
        <authorList>
            <person name="Harkins D.M."/>
            <person name="Durkin A.S."/>
            <person name="Brinkac L.M."/>
            <person name="Haft D.H."/>
            <person name="Selengut J.D."/>
            <person name="Sanka R."/>
            <person name="DePew J."/>
            <person name="Purushe J."/>
            <person name="Whelen A.C."/>
            <person name="Vinetz J.M."/>
            <person name="Sutton G.G."/>
            <person name="Nierman W.C."/>
            <person name="Fouts D.E."/>
        </authorList>
    </citation>
    <scope>NUCLEOTIDE SEQUENCE [LARGE SCALE GENOMIC DNA]</scope>
    <source>
        <strain evidence="1 2">2006001853</strain>
    </source>
</reference>
<sequence length="51" mass="6086">MQIFLSKLGNTYSFTWLHALIERRLKPGKSTVLEKSISFYSIFENERKDVY</sequence>
<evidence type="ECO:0000313" key="1">
    <source>
        <dbReference type="EMBL" id="EKR66210.1"/>
    </source>
</evidence>
<name>A0A828Z747_9LEPT</name>
<evidence type="ECO:0000313" key="2">
    <source>
        <dbReference type="Proteomes" id="UP000001338"/>
    </source>
</evidence>
<protein>
    <submittedName>
        <fullName evidence="1">Uncharacterized protein</fullName>
    </submittedName>
</protein>
<dbReference type="AlphaFoldDB" id="A0A828Z747"/>
<proteinExistence type="predicted"/>
<organism evidence="1 2">
    <name type="scientific">Leptospira weilii str. 2006001853</name>
    <dbReference type="NCBI Taxonomy" id="1001589"/>
    <lineage>
        <taxon>Bacteria</taxon>
        <taxon>Pseudomonadati</taxon>
        <taxon>Spirochaetota</taxon>
        <taxon>Spirochaetia</taxon>
        <taxon>Leptospirales</taxon>
        <taxon>Leptospiraceae</taxon>
        <taxon>Leptospira</taxon>
    </lineage>
</organism>
<gene>
    <name evidence="1" type="ORF">LEP1GSC036_0968</name>
</gene>
<dbReference type="Proteomes" id="UP000001338">
    <property type="component" value="Unassembled WGS sequence"/>
</dbReference>
<accession>A0A828Z747</accession>
<dbReference type="EMBL" id="AFLV02000008">
    <property type="protein sequence ID" value="EKR66210.1"/>
    <property type="molecule type" value="Genomic_DNA"/>
</dbReference>